<name>A0ABX5KRW3_9BURK</name>
<protein>
    <submittedName>
        <fullName evidence="1">Uncharacterized protein</fullName>
    </submittedName>
</protein>
<accession>A0ABX5KRW3</accession>
<dbReference type="EMBL" id="QEOB01000003">
    <property type="protein sequence ID" value="PVX85619.1"/>
    <property type="molecule type" value="Genomic_DNA"/>
</dbReference>
<evidence type="ECO:0000313" key="1">
    <source>
        <dbReference type="EMBL" id="PVX85619.1"/>
    </source>
</evidence>
<sequence length="70" mass="8156">MDARLIDDQRPRITFHFLDLERFGLTDDLYIKMNARGKPLTPFESFKAWLVGRVAPEPWAGSFDLAMDQK</sequence>
<reference evidence="1 2" key="1">
    <citation type="submission" date="2018-05" db="EMBL/GenBank/DDBJ databases">
        <title>Genomic Encyclopedia of Type Strains, Phase IV (KMG-V): Genome sequencing to study the core and pangenomes of soil and plant-associated prokaryotes.</title>
        <authorList>
            <person name="Whitman W."/>
        </authorList>
    </citation>
    <scope>NUCLEOTIDE SEQUENCE [LARGE SCALE GENOMIC DNA]</scope>
    <source>
        <strain evidence="1 2">SCZa-39</strain>
    </source>
</reference>
<keyword evidence="2" id="KW-1185">Reference proteome</keyword>
<proteinExistence type="predicted"/>
<dbReference type="Proteomes" id="UP000245712">
    <property type="component" value="Unassembled WGS sequence"/>
</dbReference>
<gene>
    <name evidence="1" type="ORF">C7402_103196</name>
</gene>
<organism evidence="1 2">
    <name type="scientific">Paraburkholderia unamae</name>
    <dbReference type="NCBI Taxonomy" id="219649"/>
    <lineage>
        <taxon>Bacteria</taxon>
        <taxon>Pseudomonadati</taxon>
        <taxon>Pseudomonadota</taxon>
        <taxon>Betaproteobacteria</taxon>
        <taxon>Burkholderiales</taxon>
        <taxon>Burkholderiaceae</taxon>
        <taxon>Paraburkholderia</taxon>
    </lineage>
</organism>
<evidence type="ECO:0000313" key="2">
    <source>
        <dbReference type="Proteomes" id="UP000245712"/>
    </source>
</evidence>
<comment type="caution">
    <text evidence="1">The sequence shown here is derived from an EMBL/GenBank/DDBJ whole genome shotgun (WGS) entry which is preliminary data.</text>
</comment>